<dbReference type="EMBL" id="PPCN01000004">
    <property type="protein sequence ID" value="POF31532.1"/>
    <property type="molecule type" value="Genomic_DNA"/>
</dbReference>
<name>A0A2S3UUY3_9HYPH</name>
<evidence type="ECO:0000313" key="4">
    <source>
        <dbReference type="Proteomes" id="UP000236959"/>
    </source>
</evidence>
<protein>
    <submittedName>
        <fullName evidence="3">Uncharacterized protein DUF2778</fullName>
    </submittedName>
</protein>
<keyword evidence="4" id="KW-1185">Reference proteome</keyword>
<dbReference type="Pfam" id="PF10908">
    <property type="entry name" value="Tlde1_dom"/>
    <property type="match status" value="1"/>
</dbReference>
<gene>
    <name evidence="3" type="ORF">CLV41_10496</name>
</gene>
<dbReference type="InterPro" id="IPR021225">
    <property type="entry name" value="Tlde1_dom"/>
</dbReference>
<proteinExistence type="predicted"/>
<accession>A0A2S3UUY3</accession>
<organism evidence="3 4">
    <name type="scientific">Roseibium marinum</name>
    <dbReference type="NCBI Taxonomy" id="281252"/>
    <lineage>
        <taxon>Bacteria</taxon>
        <taxon>Pseudomonadati</taxon>
        <taxon>Pseudomonadota</taxon>
        <taxon>Alphaproteobacteria</taxon>
        <taxon>Hyphomicrobiales</taxon>
        <taxon>Stappiaceae</taxon>
        <taxon>Roseibium</taxon>
    </lineage>
</organism>
<evidence type="ECO:0000256" key="1">
    <source>
        <dbReference type="SAM" id="MobiDB-lite"/>
    </source>
</evidence>
<sequence>MQQTNKRIGDESRMAAKKKQRPFYALLAGSTLLIAGFAVSAVSIGPSLAPSNLSPSVSTSKTLTLAHVTTGMPASTRVPANTGAAEKTAKFAKPSVRLPATSFPAKPAPSAIPVQAEDAEASSLRPKEDDALAKARRTARNALAGKLAKLKLTRTLLAAKARMTPATDKPAAAQRAFAEAPAEALPKVLPQILAEKTGASLPEIAAEVEVASLDPQASRTLAETTNPAKPGAIPTRIPGAKPEVARSAKPAVSKPVATKPKQEKPQEATPVLAYATPGNPEEDENGVFSGLGKLFGGGKGGLPGAHSKVAVYDISAATVHMPDGTKLEAHSGIGAKMDNPKFAYVKNYGPTPPNIYKLRMRERLFHGVEAIRMLPHDRSAMKGRDGMLTHTRLLRRSIGSHGCVAFKDYNKFLNAFKAGKIKTLIVVPSMEKLPTYMAKLQRNAGA</sequence>
<feature type="region of interest" description="Disordered" evidence="1">
    <location>
        <begin position="222"/>
        <end position="267"/>
    </location>
</feature>
<reference evidence="3 4" key="1">
    <citation type="submission" date="2018-01" db="EMBL/GenBank/DDBJ databases">
        <title>Genomic Encyclopedia of Archaeal and Bacterial Type Strains, Phase II (KMG-II): from individual species to whole genera.</title>
        <authorList>
            <person name="Goeker M."/>
        </authorList>
    </citation>
    <scope>NUCLEOTIDE SEQUENCE [LARGE SCALE GENOMIC DNA]</scope>
    <source>
        <strain evidence="3 4">DSM 17023</strain>
    </source>
</reference>
<evidence type="ECO:0000313" key="3">
    <source>
        <dbReference type="EMBL" id="POF31532.1"/>
    </source>
</evidence>
<dbReference type="AlphaFoldDB" id="A0A2S3UUY3"/>
<feature type="domain" description="Tlde1" evidence="2">
    <location>
        <begin position="326"/>
        <end position="429"/>
    </location>
</feature>
<comment type="caution">
    <text evidence="3">The sequence shown here is derived from an EMBL/GenBank/DDBJ whole genome shotgun (WGS) entry which is preliminary data.</text>
</comment>
<evidence type="ECO:0000259" key="2">
    <source>
        <dbReference type="Pfam" id="PF10908"/>
    </source>
</evidence>
<feature type="region of interest" description="Disordered" evidence="1">
    <location>
        <begin position="100"/>
        <end position="128"/>
    </location>
</feature>
<dbReference type="Proteomes" id="UP000236959">
    <property type="component" value="Unassembled WGS sequence"/>
</dbReference>